<dbReference type="AlphaFoldDB" id="A0A382Y5L3"/>
<dbReference type="Pfam" id="PF13005">
    <property type="entry name" value="zf-IS66"/>
    <property type="match status" value="1"/>
</dbReference>
<gene>
    <name evidence="2" type="ORF">METZ01_LOCUS431338</name>
</gene>
<evidence type="ECO:0000313" key="2">
    <source>
        <dbReference type="EMBL" id="SVD78484.1"/>
    </source>
</evidence>
<protein>
    <recommendedName>
        <fullName evidence="1">Transposase IS66 zinc-finger binding domain-containing protein</fullName>
    </recommendedName>
</protein>
<name>A0A382Y5L3_9ZZZZ</name>
<feature type="domain" description="Transposase IS66 zinc-finger binding" evidence="1">
    <location>
        <begin position="13"/>
        <end position="54"/>
    </location>
</feature>
<sequence>VIVYELDEKELRCSIEGTQLVKMGDETTEQLEIIPAKSQVIKHIRFKYACKTCEGQVKTASMEPQPIPKPLASPG</sequence>
<accession>A0A382Y5L3</accession>
<proteinExistence type="predicted"/>
<dbReference type="EMBL" id="UINC01173079">
    <property type="protein sequence ID" value="SVD78484.1"/>
    <property type="molecule type" value="Genomic_DNA"/>
</dbReference>
<evidence type="ECO:0000259" key="1">
    <source>
        <dbReference type="Pfam" id="PF13005"/>
    </source>
</evidence>
<reference evidence="2" key="1">
    <citation type="submission" date="2018-05" db="EMBL/GenBank/DDBJ databases">
        <authorList>
            <person name="Lanie J.A."/>
            <person name="Ng W.-L."/>
            <person name="Kazmierczak K.M."/>
            <person name="Andrzejewski T.M."/>
            <person name="Davidsen T.M."/>
            <person name="Wayne K.J."/>
            <person name="Tettelin H."/>
            <person name="Glass J.I."/>
            <person name="Rusch D."/>
            <person name="Podicherti R."/>
            <person name="Tsui H.-C.T."/>
            <person name="Winkler M.E."/>
        </authorList>
    </citation>
    <scope>NUCLEOTIDE SEQUENCE</scope>
</reference>
<feature type="non-terminal residue" evidence="2">
    <location>
        <position position="1"/>
    </location>
</feature>
<dbReference type="InterPro" id="IPR024474">
    <property type="entry name" value="Znf_dom_IS66"/>
</dbReference>
<organism evidence="2">
    <name type="scientific">marine metagenome</name>
    <dbReference type="NCBI Taxonomy" id="408172"/>
    <lineage>
        <taxon>unclassified sequences</taxon>
        <taxon>metagenomes</taxon>
        <taxon>ecological metagenomes</taxon>
    </lineage>
</organism>